<proteinExistence type="predicted"/>
<dbReference type="AlphaFoldDB" id="A0A5R9GE79"/>
<dbReference type="InterPro" id="IPR036291">
    <property type="entry name" value="NAD(P)-bd_dom_sf"/>
</dbReference>
<comment type="caution">
    <text evidence="3">The sequence shown here is derived from an EMBL/GenBank/DDBJ whole genome shotgun (WGS) entry which is preliminary data.</text>
</comment>
<dbReference type="Pfam" id="PF01408">
    <property type="entry name" value="GFO_IDH_MocA"/>
    <property type="match status" value="1"/>
</dbReference>
<dbReference type="Gene3D" id="3.30.360.10">
    <property type="entry name" value="Dihydrodipicolinate Reductase, domain 2"/>
    <property type="match status" value="1"/>
</dbReference>
<gene>
    <name evidence="3" type="ORF">FE782_03935</name>
</gene>
<dbReference type="InterPro" id="IPR055170">
    <property type="entry name" value="GFO_IDH_MocA-like_dom"/>
</dbReference>
<dbReference type="InterPro" id="IPR000683">
    <property type="entry name" value="Gfo/Idh/MocA-like_OxRdtase_N"/>
</dbReference>
<accession>A0A5R9GE79</accession>
<dbReference type="GO" id="GO:0000166">
    <property type="term" value="F:nucleotide binding"/>
    <property type="evidence" value="ECO:0007669"/>
    <property type="project" value="InterPro"/>
</dbReference>
<keyword evidence="4" id="KW-1185">Reference proteome</keyword>
<dbReference type="PANTHER" id="PTHR43249">
    <property type="entry name" value="UDP-N-ACETYL-2-AMINO-2-DEOXY-D-GLUCURONATE OXIDASE"/>
    <property type="match status" value="1"/>
</dbReference>
<sequence length="356" mass="38528">MKTKLKAGIVGAGNIFRTAHAPALANHPEVELVAICDPDANKAKARAEELGVPLAHVYADYRELLRNHPELDFVDIATPNAFHSEIAVAALDAGHHVFVEKPDAVDPAQAAAMAEAAERSGKLLMSMRNNRFRPAVQFLKKLADRGYAGDIYTGRCGWTRRRGIPGKGGWFTTAALSGGGPLIDLGVHFIDVAIWLMGDPRPVSVTGATYAKFADAVISDSVHSAFGEKKADGIFDVEDLATGFIRFDNGATLQIEFSWAANVEEEANFVELRGTKAGLHYRRGEAKVFTELEGTLVDVIPKLPKDSGGHTEHLHHFVDCLQGRAKPINTPQDGIDMIRILSALYESARTGAEVKL</sequence>
<reference evidence="3 4" key="1">
    <citation type="submission" date="2019-05" db="EMBL/GenBank/DDBJ databases">
        <authorList>
            <person name="Narsing Rao M.P."/>
            <person name="Li W.J."/>
        </authorList>
    </citation>
    <scope>NUCLEOTIDE SEQUENCE [LARGE SCALE GENOMIC DNA]</scope>
    <source>
        <strain evidence="3 4">SYSU_K30003</strain>
    </source>
</reference>
<protein>
    <submittedName>
        <fullName evidence="3">Gfo/Idh/MocA family oxidoreductase</fullName>
    </submittedName>
</protein>
<organism evidence="3 4">
    <name type="scientific">Paenibacillus antri</name>
    <dbReference type="NCBI Taxonomy" id="2582848"/>
    <lineage>
        <taxon>Bacteria</taxon>
        <taxon>Bacillati</taxon>
        <taxon>Bacillota</taxon>
        <taxon>Bacilli</taxon>
        <taxon>Bacillales</taxon>
        <taxon>Paenibacillaceae</taxon>
        <taxon>Paenibacillus</taxon>
    </lineage>
</organism>
<evidence type="ECO:0000313" key="3">
    <source>
        <dbReference type="EMBL" id="TLS53429.1"/>
    </source>
</evidence>
<evidence type="ECO:0000259" key="1">
    <source>
        <dbReference type="Pfam" id="PF01408"/>
    </source>
</evidence>
<dbReference type="RefSeq" id="WP_138192716.1">
    <property type="nucleotide sequence ID" value="NZ_VCIW01000002.1"/>
</dbReference>
<dbReference type="Proteomes" id="UP000309676">
    <property type="component" value="Unassembled WGS sequence"/>
</dbReference>
<dbReference type="SUPFAM" id="SSF51735">
    <property type="entry name" value="NAD(P)-binding Rossmann-fold domains"/>
    <property type="match status" value="1"/>
</dbReference>
<feature type="domain" description="GFO/IDH/MocA-like oxidoreductase" evidence="2">
    <location>
        <begin position="137"/>
        <end position="279"/>
    </location>
</feature>
<dbReference type="SUPFAM" id="SSF55347">
    <property type="entry name" value="Glyceraldehyde-3-phosphate dehydrogenase-like, C-terminal domain"/>
    <property type="match status" value="1"/>
</dbReference>
<name>A0A5R9GE79_9BACL</name>
<feature type="domain" description="Gfo/Idh/MocA-like oxidoreductase N-terminal" evidence="1">
    <location>
        <begin position="6"/>
        <end position="125"/>
    </location>
</feature>
<dbReference type="InterPro" id="IPR052515">
    <property type="entry name" value="Gfo/Idh/MocA_Oxidoreductase"/>
</dbReference>
<evidence type="ECO:0000259" key="2">
    <source>
        <dbReference type="Pfam" id="PF22725"/>
    </source>
</evidence>
<evidence type="ECO:0000313" key="4">
    <source>
        <dbReference type="Proteomes" id="UP000309676"/>
    </source>
</evidence>
<dbReference type="EMBL" id="VCIW01000002">
    <property type="protein sequence ID" value="TLS53429.1"/>
    <property type="molecule type" value="Genomic_DNA"/>
</dbReference>
<dbReference type="OrthoDB" id="9815825at2"/>
<dbReference type="PANTHER" id="PTHR43249:SF1">
    <property type="entry name" value="D-GLUCOSIDE 3-DEHYDROGENASE"/>
    <property type="match status" value="1"/>
</dbReference>
<dbReference type="Pfam" id="PF22725">
    <property type="entry name" value="GFO_IDH_MocA_C3"/>
    <property type="match status" value="1"/>
</dbReference>
<dbReference type="Gene3D" id="3.40.50.720">
    <property type="entry name" value="NAD(P)-binding Rossmann-like Domain"/>
    <property type="match status" value="1"/>
</dbReference>